<gene>
    <name evidence="2" type="ORF">DFH08DRAFT_814753</name>
</gene>
<dbReference type="AlphaFoldDB" id="A0AAD6ZP48"/>
<evidence type="ECO:0000259" key="1">
    <source>
        <dbReference type="Pfam" id="PF24864"/>
    </source>
</evidence>
<name>A0AAD6ZP48_9AGAR</name>
<dbReference type="PANTHER" id="PTHR38790:SF9">
    <property type="entry name" value="F-BOX DOMAIN-CONTAINING PROTEIN"/>
    <property type="match status" value="1"/>
</dbReference>
<keyword evidence="3" id="KW-1185">Reference proteome</keyword>
<dbReference type="PANTHER" id="PTHR38790">
    <property type="entry name" value="2EXR DOMAIN-CONTAINING PROTEIN-RELATED"/>
    <property type="match status" value="1"/>
</dbReference>
<comment type="caution">
    <text evidence="2">The sequence shown here is derived from an EMBL/GenBank/DDBJ whole genome shotgun (WGS) entry which is preliminary data.</text>
</comment>
<dbReference type="Proteomes" id="UP001218218">
    <property type="component" value="Unassembled WGS sequence"/>
</dbReference>
<feature type="domain" description="DUF7730" evidence="1">
    <location>
        <begin position="57"/>
        <end position="150"/>
    </location>
</feature>
<reference evidence="2" key="1">
    <citation type="submission" date="2023-03" db="EMBL/GenBank/DDBJ databases">
        <title>Massive genome expansion in bonnet fungi (Mycena s.s.) driven by repeated elements and novel gene families across ecological guilds.</title>
        <authorList>
            <consortium name="Lawrence Berkeley National Laboratory"/>
            <person name="Harder C.B."/>
            <person name="Miyauchi S."/>
            <person name="Viragh M."/>
            <person name="Kuo A."/>
            <person name="Thoen E."/>
            <person name="Andreopoulos B."/>
            <person name="Lu D."/>
            <person name="Skrede I."/>
            <person name="Drula E."/>
            <person name="Henrissat B."/>
            <person name="Morin E."/>
            <person name="Kohler A."/>
            <person name="Barry K."/>
            <person name="LaButti K."/>
            <person name="Morin E."/>
            <person name="Salamov A."/>
            <person name="Lipzen A."/>
            <person name="Mereny Z."/>
            <person name="Hegedus B."/>
            <person name="Baldrian P."/>
            <person name="Stursova M."/>
            <person name="Weitz H."/>
            <person name="Taylor A."/>
            <person name="Grigoriev I.V."/>
            <person name="Nagy L.G."/>
            <person name="Martin F."/>
            <person name="Kauserud H."/>
        </authorList>
    </citation>
    <scope>NUCLEOTIDE SEQUENCE</scope>
    <source>
        <strain evidence="2">CBHHK002</strain>
    </source>
</reference>
<dbReference type="Pfam" id="PF24864">
    <property type="entry name" value="DUF7730"/>
    <property type="match status" value="1"/>
</dbReference>
<organism evidence="2 3">
    <name type="scientific">Mycena albidolilacea</name>
    <dbReference type="NCBI Taxonomy" id="1033008"/>
    <lineage>
        <taxon>Eukaryota</taxon>
        <taxon>Fungi</taxon>
        <taxon>Dikarya</taxon>
        <taxon>Basidiomycota</taxon>
        <taxon>Agaricomycotina</taxon>
        <taxon>Agaricomycetes</taxon>
        <taxon>Agaricomycetidae</taxon>
        <taxon>Agaricales</taxon>
        <taxon>Marasmiineae</taxon>
        <taxon>Mycenaceae</taxon>
        <taxon>Mycena</taxon>
    </lineage>
</organism>
<dbReference type="EMBL" id="JARIHO010000035">
    <property type="protein sequence ID" value="KAJ7331446.1"/>
    <property type="molecule type" value="Genomic_DNA"/>
</dbReference>
<proteinExistence type="predicted"/>
<evidence type="ECO:0000313" key="2">
    <source>
        <dbReference type="EMBL" id="KAJ7331446.1"/>
    </source>
</evidence>
<protein>
    <recommendedName>
        <fullName evidence="1">DUF7730 domain-containing protein</fullName>
    </recommendedName>
</protein>
<accession>A0AAD6ZP48</accession>
<dbReference type="InterPro" id="IPR056632">
    <property type="entry name" value="DUF7730"/>
</dbReference>
<evidence type="ECO:0000313" key="3">
    <source>
        <dbReference type="Proteomes" id="UP001218218"/>
    </source>
</evidence>
<sequence>MPSTAIGASVKHAFLLLCSPFLPLKRVEKDPKVASHLTSRPATRIDIRDLPRAPQPQRCYLLRNLPLELRERIYWHTLGGRLITIQIISSPHREFSIIRSQFYPAPDDLAHSPTQDVSPEGISTTFLFTCRQIYSEALSILHGHNTFHIWANQLEEVVRCALGYHCLPDICNVYIFHPDNMFQGCRWTDVFAILHRMNLRRMGFKFAKFAIDPKFNTGRESDSNPDPFEAVLDTSWGRNVLGLKSRNLRRFELWFVPDASGYSPEDVKYKTELAERLRQQLMVTAALARGSLCSKDQQKPFLLIVSDANVTARPSIPVVPDGRKRTRDNHGEIIWDENGGMKMRPDSYLVNVSYERLPPSPPYCAAHCRYLPPRFACRSSILPGRAYYRTFVFDTTPPTIGSVPKRNISGADPSKLDSPTVRMAIA</sequence>